<keyword evidence="3" id="KW-0812">Transmembrane</keyword>
<name>A7SNL2_NEMVE</name>
<dbReference type="Pfam" id="PF13279">
    <property type="entry name" value="4HBT_2"/>
    <property type="match status" value="1"/>
</dbReference>
<dbReference type="Gene3D" id="3.10.129.10">
    <property type="entry name" value="Hotdog Thioesterase"/>
    <property type="match status" value="1"/>
</dbReference>
<evidence type="ECO:0000313" key="5">
    <source>
        <dbReference type="Proteomes" id="UP000001593"/>
    </source>
</evidence>
<organism evidence="4 5">
    <name type="scientific">Nematostella vectensis</name>
    <name type="common">Starlet sea anemone</name>
    <dbReference type="NCBI Taxonomy" id="45351"/>
    <lineage>
        <taxon>Eukaryota</taxon>
        <taxon>Metazoa</taxon>
        <taxon>Cnidaria</taxon>
        <taxon>Anthozoa</taxon>
        <taxon>Hexacorallia</taxon>
        <taxon>Actiniaria</taxon>
        <taxon>Edwardsiidae</taxon>
        <taxon>Nematostella</taxon>
    </lineage>
</organism>
<sequence length="159" mass="18904">MTAFLLKRLLGAFAITVPLMFMFFDVGYSLRVVWLWVKMRMMNYRVDLMDKSVMTFHVLPSDLDVFLHMNNSRYLRALDFARYEHFLGSGMSSVLRKHKCRFILAATTIRYRRSLELFQKIKLTTKIVYWDDRAFYFEHHFIDEEGFVSAVAFSKVAVT</sequence>
<keyword evidence="3" id="KW-1133">Transmembrane helix</keyword>
<dbReference type="Proteomes" id="UP000001593">
    <property type="component" value="Unassembled WGS sequence"/>
</dbReference>
<evidence type="ECO:0000256" key="2">
    <source>
        <dbReference type="ARBA" id="ARBA00041112"/>
    </source>
</evidence>
<evidence type="ECO:0000256" key="1">
    <source>
        <dbReference type="ARBA" id="ARBA00038228"/>
    </source>
</evidence>
<feature type="non-terminal residue" evidence="4">
    <location>
        <position position="1"/>
    </location>
</feature>
<evidence type="ECO:0000256" key="3">
    <source>
        <dbReference type="SAM" id="Phobius"/>
    </source>
</evidence>
<keyword evidence="3" id="KW-0472">Membrane</keyword>
<dbReference type="PANTHER" id="PTHR12475:SF4">
    <property type="entry name" value="PROTEIN THEM6"/>
    <property type="match status" value="1"/>
</dbReference>
<dbReference type="OMA" id="VHAVAVC"/>
<comment type="similarity">
    <text evidence="1">Belongs to the THEM6 family.</text>
</comment>
<gene>
    <name evidence="4" type="ORF">NEMVEDRAFT_v1g125055</name>
</gene>
<protein>
    <recommendedName>
        <fullName evidence="2">Protein THEM6</fullName>
    </recommendedName>
</protein>
<accession>A7SNL2</accession>
<keyword evidence="5" id="KW-1185">Reference proteome</keyword>
<dbReference type="PhylomeDB" id="A7SNL2"/>
<dbReference type="CDD" id="cd00586">
    <property type="entry name" value="4HBT"/>
    <property type="match status" value="1"/>
</dbReference>
<feature type="transmembrane region" description="Helical" evidence="3">
    <location>
        <begin position="12"/>
        <end position="37"/>
    </location>
</feature>
<dbReference type="PANTHER" id="PTHR12475">
    <property type="match status" value="1"/>
</dbReference>
<dbReference type="InParanoid" id="A7SNL2"/>
<dbReference type="InterPro" id="IPR051490">
    <property type="entry name" value="THEM6_lcsJ_thioesterase"/>
</dbReference>
<reference evidence="4 5" key="1">
    <citation type="journal article" date="2007" name="Science">
        <title>Sea anemone genome reveals ancestral eumetazoan gene repertoire and genomic organization.</title>
        <authorList>
            <person name="Putnam N.H."/>
            <person name="Srivastava M."/>
            <person name="Hellsten U."/>
            <person name="Dirks B."/>
            <person name="Chapman J."/>
            <person name="Salamov A."/>
            <person name="Terry A."/>
            <person name="Shapiro H."/>
            <person name="Lindquist E."/>
            <person name="Kapitonov V.V."/>
            <person name="Jurka J."/>
            <person name="Genikhovich G."/>
            <person name="Grigoriev I.V."/>
            <person name="Lucas S.M."/>
            <person name="Steele R.E."/>
            <person name="Finnerty J.R."/>
            <person name="Technau U."/>
            <person name="Martindale M.Q."/>
            <person name="Rokhsar D.S."/>
        </authorList>
    </citation>
    <scope>NUCLEOTIDE SEQUENCE [LARGE SCALE GENOMIC DNA]</scope>
    <source>
        <strain evidence="5">CH2 X CH6</strain>
    </source>
</reference>
<proteinExistence type="inferred from homology"/>
<dbReference type="AlphaFoldDB" id="A7SNL2"/>
<dbReference type="SUPFAM" id="SSF54637">
    <property type="entry name" value="Thioesterase/thiol ester dehydrase-isomerase"/>
    <property type="match status" value="1"/>
</dbReference>
<dbReference type="eggNOG" id="KOG4366">
    <property type="taxonomic scope" value="Eukaryota"/>
</dbReference>
<dbReference type="HOGENOM" id="CLU_091107_0_0_1"/>
<dbReference type="InterPro" id="IPR029069">
    <property type="entry name" value="HotDog_dom_sf"/>
</dbReference>
<dbReference type="OrthoDB" id="265761at2759"/>
<dbReference type="EMBL" id="DS469722">
    <property type="protein sequence ID" value="EDO34696.1"/>
    <property type="molecule type" value="Genomic_DNA"/>
</dbReference>
<dbReference type="KEGG" id="nve:5506056"/>
<evidence type="ECO:0000313" key="4">
    <source>
        <dbReference type="EMBL" id="EDO34696.1"/>
    </source>
</evidence>